<gene>
    <name evidence="1" type="primary">ANKRD50</name>
    <name evidence="1" type="ORF">SNAT2548_LOCUS7290</name>
</gene>
<protein>
    <submittedName>
        <fullName evidence="1">ANKRD50 protein</fullName>
    </submittedName>
</protein>
<sequence length="163" mass="18454">MNCATPCKLHTQLSSEWSPVLKQRLEGLAEVKTWYDTVKCGSNVFKTPAAFPPNFCRVAAALKKRLGLRCAGSLLDFVSFFEFNRRRPIYPLAWHSHTHVNLFGRPIAPYILEADALLRHIGRRAEGEEEAEGGDSGKKPAEEVNNTTCWAELFRKRGYDDED</sequence>
<reference evidence="1" key="1">
    <citation type="submission" date="2021-02" db="EMBL/GenBank/DDBJ databases">
        <authorList>
            <person name="Dougan E. K."/>
            <person name="Rhodes N."/>
            <person name="Thang M."/>
            <person name="Chan C."/>
        </authorList>
    </citation>
    <scope>NUCLEOTIDE SEQUENCE</scope>
</reference>
<evidence type="ECO:0000313" key="1">
    <source>
        <dbReference type="EMBL" id="CAE7213178.1"/>
    </source>
</evidence>
<comment type="caution">
    <text evidence="1">The sequence shown here is derived from an EMBL/GenBank/DDBJ whole genome shotgun (WGS) entry which is preliminary data.</text>
</comment>
<dbReference type="EMBL" id="CAJNDS010000505">
    <property type="protein sequence ID" value="CAE7213178.1"/>
    <property type="molecule type" value="Genomic_DNA"/>
</dbReference>
<name>A0A812JNC7_9DINO</name>
<dbReference type="Proteomes" id="UP000604046">
    <property type="component" value="Unassembled WGS sequence"/>
</dbReference>
<proteinExistence type="predicted"/>
<organism evidence="1 2">
    <name type="scientific">Symbiodinium natans</name>
    <dbReference type="NCBI Taxonomy" id="878477"/>
    <lineage>
        <taxon>Eukaryota</taxon>
        <taxon>Sar</taxon>
        <taxon>Alveolata</taxon>
        <taxon>Dinophyceae</taxon>
        <taxon>Suessiales</taxon>
        <taxon>Symbiodiniaceae</taxon>
        <taxon>Symbiodinium</taxon>
    </lineage>
</organism>
<evidence type="ECO:0000313" key="2">
    <source>
        <dbReference type="Proteomes" id="UP000604046"/>
    </source>
</evidence>
<keyword evidence="2" id="KW-1185">Reference proteome</keyword>
<dbReference type="AlphaFoldDB" id="A0A812JNC7"/>
<accession>A0A812JNC7</accession>